<dbReference type="EMBL" id="JAINUG010000563">
    <property type="protein sequence ID" value="KAJ8366631.1"/>
    <property type="molecule type" value="Genomic_DNA"/>
</dbReference>
<dbReference type="Proteomes" id="UP001221898">
    <property type="component" value="Unassembled WGS sequence"/>
</dbReference>
<evidence type="ECO:0000313" key="1">
    <source>
        <dbReference type="EMBL" id="KAJ8366631.1"/>
    </source>
</evidence>
<gene>
    <name evidence="1" type="ORF">AAFF_G00348300</name>
</gene>
<organism evidence="1 2">
    <name type="scientific">Aldrovandia affinis</name>
    <dbReference type="NCBI Taxonomy" id="143900"/>
    <lineage>
        <taxon>Eukaryota</taxon>
        <taxon>Metazoa</taxon>
        <taxon>Chordata</taxon>
        <taxon>Craniata</taxon>
        <taxon>Vertebrata</taxon>
        <taxon>Euteleostomi</taxon>
        <taxon>Actinopterygii</taxon>
        <taxon>Neopterygii</taxon>
        <taxon>Teleostei</taxon>
        <taxon>Notacanthiformes</taxon>
        <taxon>Halosauridae</taxon>
        <taxon>Aldrovandia</taxon>
    </lineage>
</organism>
<name>A0AAD7R667_9TELE</name>
<evidence type="ECO:0000313" key="2">
    <source>
        <dbReference type="Proteomes" id="UP001221898"/>
    </source>
</evidence>
<sequence>MCVSSVPGCVAKAERQTRWRSGAMVAQLRCNENGTDLSWLVSTDAVGQAYHILIHETKESPRPNFSNTANTYPHSTWSKAFSASRERSAAFDPLSYLLYSVLSNV</sequence>
<protein>
    <submittedName>
        <fullName evidence="1">Uncharacterized protein</fullName>
    </submittedName>
</protein>
<dbReference type="AlphaFoldDB" id="A0AAD7R667"/>
<comment type="caution">
    <text evidence="1">The sequence shown here is derived from an EMBL/GenBank/DDBJ whole genome shotgun (WGS) entry which is preliminary data.</text>
</comment>
<proteinExistence type="predicted"/>
<accession>A0AAD7R667</accession>
<reference evidence="1" key="1">
    <citation type="journal article" date="2023" name="Science">
        <title>Genome structures resolve the early diversification of teleost fishes.</title>
        <authorList>
            <person name="Parey E."/>
            <person name="Louis A."/>
            <person name="Montfort J."/>
            <person name="Bouchez O."/>
            <person name="Roques C."/>
            <person name="Iampietro C."/>
            <person name="Lluch J."/>
            <person name="Castinel A."/>
            <person name="Donnadieu C."/>
            <person name="Desvignes T."/>
            <person name="Floi Bucao C."/>
            <person name="Jouanno E."/>
            <person name="Wen M."/>
            <person name="Mejri S."/>
            <person name="Dirks R."/>
            <person name="Jansen H."/>
            <person name="Henkel C."/>
            <person name="Chen W.J."/>
            <person name="Zahm M."/>
            <person name="Cabau C."/>
            <person name="Klopp C."/>
            <person name="Thompson A.W."/>
            <person name="Robinson-Rechavi M."/>
            <person name="Braasch I."/>
            <person name="Lecointre G."/>
            <person name="Bobe J."/>
            <person name="Postlethwait J.H."/>
            <person name="Berthelot C."/>
            <person name="Roest Crollius H."/>
            <person name="Guiguen Y."/>
        </authorList>
    </citation>
    <scope>NUCLEOTIDE SEQUENCE</scope>
    <source>
        <strain evidence="1">NC1722</strain>
    </source>
</reference>
<keyword evidence="2" id="KW-1185">Reference proteome</keyword>